<feature type="region of interest" description="Disordered" evidence="11">
    <location>
        <begin position="14"/>
        <end position="67"/>
    </location>
</feature>
<dbReference type="STRING" id="435830.HMPREF0045_01262"/>
<keyword evidence="14" id="KW-1185">Reference proteome</keyword>
<reference evidence="13 14" key="1">
    <citation type="submission" date="2011-10" db="EMBL/GenBank/DDBJ databases">
        <title>The Genome Sequence of Actinomyces graevenitzii C83.</title>
        <authorList>
            <consortium name="The Broad Institute Genome Sequencing Platform"/>
            <consortium name="The Broad Institute Genome Sequencing Center for Infectious Disease"/>
            <person name="Earl A."/>
            <person name="Ward D."/>
            <person name="Feldgarden M."/>
            <person name="Gevers D."/>
            <person name="Sibley C.D."/>
            <person name="Field T.R."/>
            <person name="Grinwis M."/>
            <person name="Eshaghurshan C.S."/>
            <person name="Surette M.G."/>
            <person name="Young S.K."/>
            <person name="Zeng Q."/>
            <person name="Gargeya S."/>
            <person name="Fitzgerald M."/>
            <person name="Haas B."/>
            <person name="Abouelleil A."/>
            <person name="Alvarado L."/>
            <person name="Arachchi H.M."/>
            <person name="Berlin A."/>
            <person name="Brown A."/>
            <person name="Chapman S.B."/>
            <person name="Chen Z."/>
            <person name="Dunbar C."/>
            <person name="Freedman E."/>
            <person name="Gearin G."/>
            <person name="Goldberg J."/>
            <person name="Griggs A."/>
            <person name="Gujja S."/>
            <person name="Heiman D."/>
            <person name="Howarth C."/>
            <person name="Larson L."/>
            <person name="Lui A."/>
            <person name="MacDonald P.J.P."/>
            <person name="Montmayeur A."/>
            <person name="Murphy C."/>
            <person name="Neiman D."/>
            <person name="Pearson M."/>
            <person name="Priest M."/>
            <person name="Roberts A."/>
            <person name="Saif S."/>
            <person name="Shea T."/>
            <person name="Shenoy N."/>
            <person name="Sisk P."/>
            <person name="Stolte C."/>
            <person name="Sykes S."/>
            <person name="Wortman J."/>
            <person name="Nusbaum C."/>
            <person name="Birren B."/>
        </authorList>
    </citation>
    <scope>NUCLEOTIDE SEQUENCE [LARGE SCALE GENOMIC DNA]</scope>
    <source>
        <strain evidence="13 14">C83</strain>
    </source>
</reference>
<dbReference type="InterPro" id="IPR001173">
    <property type="entry name" value="Glyco_trans_2-like"/>
</dbReference>
<dbReference type="AlphaFoldDB" id="G9PG06"/>
<protein>
    <recommendedName>
        <fullName evidence="8">Glucosyl-3-phosphoglycerate synthase</fullName>
        <ecNumber evidence="7">2.4.1.266</ecNumber>
    </recommendedName>
</protein>
<feature type="compositionally biased region" description="Low complexity" evidence="11">
    <location>
        <begin position="346"/>
        <end position="361"/>
    </location>
</feature>
<evidence type="ECO:0000256" key="10">
    <source>
        <dbReference type="ARBA" id="ARBA00048997"/>
    </source>
</evidence>
<dbReference type="Gene3D" id="3.90.550.10">
    <property type="entry name" value="Spore Coat Polysaccharide Biosynthesis Protein SpsA, Chain A"/>
    <property type="match status" value="1"/>
</dbReference>
<dbReference type="InterPro" id="IPR029044">
    <property type="entry name" value="Nucleotide-diphossugar_trans"/>
</dbReference>
<dbReference type="SUPFAM" id="SSF53448">
    <property type="entry name" value="Nucleotide-diphospho-sugar transferases"/>
    <property type="match status" value="1"/>
</dbReference>
<keyword evidence="4" id="KW-0328">Glycosyltransferase</keyword>
<evidence type="ECO:0000313" key="14">
    <source>
        <dbReference type="Proteomes" id="UP000003822"/>
    </source>
</evidence>
<dbReference type="PANTHER" id="PTHR48090">
    <property type="entry name" value="UNDECAPRENYL-PHOSPHATE 4-DEOXY-4-FORMAMIDO-L-ARABINOSE TRANSFERASE-RELATED"/>
    <property type="match status" value="1"/>
</dbReference>
<evidence type="ECO:0000256" key="11">
    <source>
        <dbReference type="SAM" id="MobiDB-lite"/>
    </source>
</evidence>
<evidence type="ECO:0000313" key="13">
    <source>
        <dbReference type="EMBL" id="EHM88151.1"/>
    </source>
</evidence>
<name>G9PG06_9ACTO</name>
<dbReference type="CDD" id="cd04179">
    <property type="entry name" value="DPM_DPG-synthase_like"/>
    <property type="match status" value="1"/>
</dbReference>
<evidence type="ECO:0000256" key="6">
    <source>
        <dbReference type="ARBA" id="ARBA00022842"/>
    </source>
</evidence>
<comment type="catalytic activity">
    <reaction evidence="9">
        <text>(2R)-3-phosphoglycerate + UDP-alpha-D-glucose = (2R)-2-O-(alpha-D-glucopyranosyl)-3-phospho-glycerate + UDP + H(+)</text>
        <dbReference type="Rhea" id="RHEA:31319"/>
        <dbReference type="ChEBI" id="CHEBI:15378"/>
        <dbReference type="ChEBI" id="CHEBI:58223"/>
        <dbReference type="ChEBI" id="CHEBI:58272"/>
        <dbReference type="ChEBI" id="CHEBI:58885"/>
        <dbReference type="ChEBI" id="CHEBI:62600"/>
        <dbReference type="EC" id="2.4.1.266"/>
    </reaction>
    <physiologicalReaction direction="left-to-right" evidence="9">
        <dbReference type="Rhea" id="RHEA:31320"/>
    </physiologicalReaction>
</comment>
<dbReference type="OrthoDB" id="9810303at2"/>
<evidence type="ECO:0000256" key="2">
    <source>
        <dbReference type="ARBA" id="ARBA00001946"/>
    </source>
</evidence>
<keyword evidence="5" id="KW-0808">Transferase</keyword>
<dbReference type="EMBL" id="ACRN01000008">
    <property type="protein sequence ID" value="EHM88151.1"/>
    <property type="molecule type" value="Genomic_DNA"/>
</dbReference>
<evidence type="ECO:0000256" key="5">
    <source>
        <dbReference type="ARBA" id="ARBA00022679"/>
    </source>
</evidence>
<dbReference type="PATRIC" id="fig|435830.3.peg.1219"/>
<accession>G9PG06</accession>
<feature type="region of interest" description="Disordered" evidence="11">
    <location>
        <begin position="338"/>
        <end position="364"/>
    </location>
</feature>
<evidence type="ECO:0000256" key="7">
    <source>
        <dbReference type="ARBA" id="ARBA00039022"/>
    </source>
</evidence>
<proteinExistence type="inferred from homology"/>
<dbReference type="eggNOG" id="COG1215">
    <property type="taxonomic scope" value="Bacteria"/>
</dbReference>
<comment type="caution">
    <text evidence="13">The sequence shown here is derived from an EMBL/GenBank/DDBJ whole genome shotgun (WGS) entry which is preliminary data.</text>
</comment>
<dbReference type="RefSeq" id="WP_005986642.1">
    <property type="nucleotide sequence ID" value="NZ_JH470338.1"/>
</dbReference>
<comment type="cofactor">
    <cofactor evidence="1">
        <name>Mn(2+)</name>
        <dbReference type="ChEBI" id="CHEBI:29035"/>
    </cofactor>
</comment>
<comment type="similarity">
    <text evidence="3">Belongs to the glycosyltransferase 2 family.</text>
</comment>
<dbReference type="GO" id="GO:0016757">
    <property type="term" value="F:glycosyltransferase activity"/>
    <property type="evidence" value="ECO:0007669"/>
    <property type="project" value="UniProtKB-KW"/>
</dbReference>
<evidence type="ECO:0000256" key="3">
    <source>
        <dbReference type="ARBA" id="ARBA00006739"/>
    </source>
</evidence>
<evidence type="ECO:0000256" key="9">
    <source>
        <dbReference type="ARBA" id="ARBA00048689"/>
    </source>
</evidence>
<comment type="cofactor">
    <cofactor evidence="2">
        <name>Mg(2+)</name>
        <dbReference type="ChEBI" id="CHEBI:18420"/>
    </cofactor>
</comment>
<sequence>MTLTPAQEVAQKLAQLEAHSQASADDAAPADAVAPAHDAAPAEAAPTGAVAGTPAHDDASSQPAAQARQPGANCCAASEYLPDRAVAYVVDQRVQYADYFGRLPVAVIIPAYNEAERITATVQAALGIAGVERVVVVDDGSTDDTAKIAKRAGAEVISKPHKRGKGAAMGSGVAYLRKSAQPGADYLLLFVDGDLGASASACEVLIEPVASGRCSMSIAVPPAFKGAGGHGFVLGTARKAISEATGWEPQAPLSGQRCMNSFVFEACKNQLSRGWGVETWLSVKALEAGFTVLEVPCSITHRVSVNNLAGRLHRLEQFRQVRKTTRKLRPSLVSRLLSKRRGQAGAKSSQANVNQAAASQAPFEPYRMLRPTA</sequence>
<feature type="compositionally biased region" description="Low complexity" evidence="11">
    <location>
        <begin position="17"/>
        <end position="67"/>
    </location>
</feature>
<dbReference type="Proteomes" id="UP000003822">
    <property type="component" value="Unassembled WGS sequence"/>
</dbReference>
<evidence type="ECO:0000256" key="1">
    <source>
        <dbReference type="ARBA" id="ARBA00001936"/>
    </source>
</evidence>
<evidence type="ECO:0000259" key="12">
    <source>
        <dbReference type="Pfam" id="PF00535"/>
    </source>
</evidence>
<dbReference type="InterPro" id="IPR050256">
    <property type="entry name" value="Glycosyltransferase_2"/>
</dbReference>
<evidence type="ECO:0000256" key="8">
    <source>
        <dbReference type="ARBA" id="ARBA00040894"/>
    </source>
</evidence>
<gene>
    <name evidence="13" type="ORF">HMPREF0045_01262</name>
</gene>
<comment type="catalytic activity">
    <reaction evidence="10">
        <text>an NDP-alpha-D-glucose + (2R)-3-phosphoglycerate = (2R)-2-O-(alpha-D-glucopyranosyl)-3-phospho-glycerate + a ribonucleoside 5'-diphosphate + H(+)</text>
        <dbReference type="Rhea" id="RHEA:47244"/>
        <dbReference type="ChEBI" id="CHEBI:15378"/>
        <dbReference type="ChEBI" id="CHEBI:57930"/>
        <dbReference type="ChEBI" id="CHEBI:58272"/>
        <dbReference type="ChEBI" id="CHEBI:62600"/>
        <dbReference type="ChEBI" id="CHEBI:76533"/>
        <dbReference type="EC" id="2.4.1.266"/>
    </reaction>
    <physiologicalReaction direction="left-to-right" evidence="10">
        <dbReference type="Rhea" id="RHEA:47245"/>
    </physiologicalReaction>
</comment>
<dbReference type="Pfam" id="PF00535">
    <property type="entry name" value="Glycos_transf_2"/>
    <property type="match status" value="1"/>
</dbReference>
<dbReference type="PANTHER" id="PTHR48090:SF10">
    <property type="entry name" value="GLUCOSYL-3-PHOSPHOGLYCERATE SYNTHASE"/>
    <property type="match status" value="1"/>
</dbReference>
<organism evidence="13 14">
    <name type="scientific">Actinomyces graevenitzii C83</name>
    <dbReference type="NCBI Taxonomy" id="435830"/>
    <lineage>
        <taxon>Bacteria</taxon>
        <taxon>Bacillati</taxon>
        <taxon>Actinomycetota</taxon>
        <taxon>Actinomycetes</taxon>
        <taxon>Actinomycetales</taxon>
        <taxon>Actinomycetaceae</taxon>
        <taxon>Actinomyces</taxon>
    </lineage>
</organism>
<dbReference type="HOGENOM" id="CLU_751489_0_0_11"/>
<evidence type="ECO:0000256" key="4">
    <source>
        <dbReference type="ARBA" id="ARBA00022676"/>
    </source>
</evidence>
<keyword evidence="6" id="KW-0460">Magnesium</keyword>
<feature type="domain" description="Glycosyltransferase 2-like" evidence="12">
    <location>
        <begin position="107"/>
        <end position="230"/>
    </location>
</feature>
<dbReference type="EC" id="2.4.1.266" evidence="7"/>